<dbReference type="EMBL" id="AFZE01000005">
    <property type="protein sequence ID" value="EHL16186.1"/>
    <property type="molecule type" value="Genomic_DNA"/>
</dbReference>
<evidence type="ECO:0000256" key="1">
    <source>
        <dbReference type="SAM" id="Coils"/>
    </source>
</evidence>
<protein>
    <recommendedName>
        <fullName evidence="2">Calcineurin-like phosphoesterase domain-containing protein</fullName>
    </recommendedName>
</protein>
<dbReference type="InterPro" id="IPR029052">
    <property type="entry name" value="Metallo-depent_PP-like"/>
</dbReference>
<dbReference type="Pfam" id="PF00149">
    <property type="entry name" value="Metallophos"/>
    <property type="match status" value="1"/>
</dbReference>
<dbReference type="BioCyc" id="EBAC796937-HMP:GMGH-1447-MONOMER"/>
<dbReference type="GO" id="GO:0016787">
    <property type="term" value="F:hydrolase activity"/>
    <property type="evidence" value="ECO:0007669"/>
    <property type="project" value="InterPro"/>
</dbReference>
<dbReference type="Gene3D" id="3.60.21.10">
    <property type="match status" value="1"/>
</dbReference>
<evidence type="ECO:0000259" key="2">
    <source>
        <dbReference type="Pfam" id="PF00149"/>
    </source>
</evidence>
<dbReference type="InterPro" id="IPR004843">
    <property type="entry name" value="Calcineurin-like_PHP"/>
</dbReference>
<feature type="coiled-coil region" evidence="1">
    <location>
        <begin position="289"/>
        <end position="352"/>
    </location>
</feature>
<comment type="caution">
    <text evidence="3">The sequence shown here is derived from an EMBL/GenBank/DDBJ whole genome shotgun (WGS) entry which is preliminary data.</text>
</comment>
<evidence type="ECO:0000313" key="4">
    <source>
        <dbReference type="Proteomes" id="UP000006437"/>
    </source>
</evidence>
<gene>
    <name evidence="3" type="ORF">HMPREF9629_01442</name>
</gene>
<sequence length="367" mass="43653">MFNITSDIHIDMYYHTNIPKFKQYDYIMGNTDALSEKLKDTVRMNVDNYIYSMIKNTDEIEDTLIISGDIANNNTYSKEFLIKASSIWKNVWYTDGNHEYYFQDKDSGDNRLYKLIEDLKDYPNIKYVANTVQEIKNKEKTLKIGFLPLMYNMNNPKVRYAFNHFMNDEHFITEDYLYESYRKGYSFYTKEIYGKCDICVSHVPVLKLEGTRGKETTYFTKLKLDPNIIYFFGHTHENEEVTNYITQEDGTKASVKGYNIGVGYPPDYGRGVGIPHLRTFKWLEKENKLTEISCNIEQNKTDLERENNELMKKYARKFIRLYNLEYDGDVNYSHVYRNKTDLEREIKELVKKYVGKIKAFDILNKRK</sequence>
<organism evidence="3 4">
    <name type="scientific">Peptoanaerobacter stomatis</name>
    <dbReference type="NCBI Taxonomy" id="796937"/>
    <lineage>
        <taxon>Bacteria</taxon>
        <taxon>Bacillati</taxon>
        <taxon>Bacillota</taxon>
        <taxon>Clostridia</taxon>
        <taxon>Peptostreptococcales</taxon>
        <taxon>Filifactoraceae</taxon>
        <taxon>Peptoanaerobacter</taxon>
    </lineage>
</organism>
<dbReference type="RefSeq" id="WP_009525672.1">
    <property type="nucleotide sequence ID" value="NZ_JH414554.1"/>
</dbReference>
<dbReference type="PATRIC" id="fig|796937.3.peg.637"/>
<proteinExistence type="predicted"/>
<reference evidence="3 4" key="1">
    <citation type="submission" date="2011-08" db="EMBL/GenBank/DDBJ databases">
        <title>The Genome Sequence of Eubacteriaceae bacterium ACC19a.</title>
        <authorList>
            <consortium name="The Broad Institute Genome Sequencing Platform"/>
            <person name="Earl A."/>
            <person name="Ward D."/>
            <person name="Feldgarden M."/>
            <person name="Gevers D."/>
            <person name="Sizova M."/>
            <person name="Hazen A."/>
            <person name="Epstein S."/>
            <person name="Young S.K."/>
            <person name="Zeng Q."/>
            <person name="Gargeya S."/>
            <person name="Fitzgerald M."/>
            <person name="Haas B."/>
            <person name="Abouelleil A."/>
            <person name="Alvarado L."/>
            <person name="Arachchi H.M."/>
            <person name="Berlin A."/>
            <person name="Brown A."/>
            <person name="Chapman S.B."/>
            <person name="Chen Z."/>
            <person name="Dunbar C."/>
            <person name="Freedman E."/>
            <person name="Gearin G."/>
            <person name="Gellesch M."/>
            <person name="Goldberg J."/>
            <person name="Griggs A."/>
            <person name="Gujja S."/>
            <person name="Heiman D."/>
            <person name="Howarth C."/>
            <person name="Larson L."/>
            <person name="Lui A."/>
            <person name="MacDonald P.J.P."/>
            <person name="Montmayeur A."/>
            <person name="Murphy C."/>
            <person name="Neiman D."/>
            <person name="Pearson M."/>
            <person name="Priest M."/>
            <person name="Roberts A."/>
            <person name="Saif S."/>
            <person name="Shea T."/>
            <person name="Shenoy N."/>
            <person name="Sisk P."/>
            <person name="Stolte C."/>
            <person name="Sykes S."/>
            <person name="Wortman J."/>
            <person name="Nusbaum C."/>
            <person name="Birren B."/>
        </authorList>
    </citation>
    <scope>NUCLEOTIDE SEQUENCE [LARGE SCALE GENOMIC DNA]</scope>
    <source>
        <strain evidence="3 4">ACC19a</strain>
    </source>
</reference>
<evidence type="ECO:0000313" key="3">
    <source>
        <dbReference type="EMBL" id="EHL16186.1"/>
    </source>
</evidence>
<dbReference type="SUPFAM" id="SSF56300">
    <property type="entry name" value="Metallo-dependent phosphatases"/>
    <property type="match status" value="1"/>
</dbReference>
<feature type="domain" description="Calcineurin-like phosphoesterase" evidence="2">
    <location>
        <begin position="4"/>
        <end position="237"/>
    </location>
</feature>
<dbReference type="Proteomes" id="UP000006437">
    <property type="component" value="Unassembled WGS sequence"/>
</dbReference>
<accession>G9WZ41</accession>
<dbReference type="AlphaFoldDB" id="G9WZ41"/>
<keyword evidence="1" id="KW-0175">Coiled coil</keyword>
<name>G9WZ41_9FIRM</name>
<dbReference type="HOGENOM" id="CLU_064282_0_0_9"/>